<dbReference type="SUPFAM" id="SSF56219">
    <property type="entry name" value="DNase I-like"/>
    <property type="match status" value="1"/>
</dbReference>
<organism evidence="1 2">
    <name type="scientific">Dipteronia dyeriana</name>
    <dbReference type="NCBI Taxonomy" id="168575"/>
    <lineage>
        <taxon>Eukaryota</taxon>
        <taxon>Viridiplantae</taxon>
        <taxon>Streptophyta</taxon>
        <taxon>Embryophyta</taxon>
        <taxon>Tracheophyta</taxon>
        <taxon>Spermatophyta</taxon>
        <taxon>Magnoliopsida</taxon>
        <taxon>eudicotyledons</taxon>
        <taxon>Gunneridae</taxon>
        <taxon>Pentapetalae</taxon>
        <taxon>rosids</taxon>
        <taxon>malvids</taxon>
        <taxon>Sapindales</taxon>
        <taxon>Sapindaceae</taxon>
        <taxon>Hippocastanoideae</taxon>
        <taxon>Acereae</taxon>
        <taxon>Dipteronia</taxon>
    </lineage>
</organism>
<keyword evidence="2" id="KW-1185">Reference proteome</keyword>
<name>A0AAD9U002_9ROSI</name>
<proteinExistence type="predicted"/>
<dbReference type="PANTHER" id="PTHR33116:SF75">
    <property type="entry name" value="RIBONUCLEASE H PROTEIN"/>
    <property type="match status" value="1"/>
</dbReference>
<dbReference type="Proteomes" id="UP001280121">
    <property type="component" value="Unassembled WGS sequence"/>
</dbReference>
<evidence type="ECO:0000313" key="2">
    <source>
        <dbReference type="Proteomes" id="UP001280121"/>
    </source>
</evidence>
<dbReference type="PANTHER" id="PTHR33116">
    <property type="entry name" value="REVERSE TRANSCRIPTASE ZINC-BINDING DOMAIN-CONTAINING PROTEIN-RELATED-RELATED"/>
    <property type="match status" value="1"/>
</dbReference>
<protein>
    <recommendedName>
        <fullName evidence="3">Reverse transcriptase</fullName>
    </recommendedName>
</protein>
<accession>A0AAD9U002</accession>
<evidence type="ECO:0008006" key="3">
    <source>
        <dbReference type="Google" id="ProtNLM"/>
    </source>
</evidence>
<gene>
    <name evidence="1" type="ORF">Ddye_020343</name>
</gene>
<dbReference type="AlphaFoldDB" id="A0AAD9U002"/>
<sequence length="422" mass="47713">MKRGNASKGKMKELADKVGKIGIKRTLSQKKSIEVFKGEIDLARQMTATNHPTEHVEGANQLTKMPRMVFKLFIVIYVSKDILVAPTPAMVGEGAQEFLGLTDYVPIPSVNVSPDSSKSDSRTKKSHPYQYIHRKGHEKVDKSVSEVNHYQSKNASAQVGEVSFSFMLAMAWNIRGSGRVEKRKSVENLVNKHRPTILLIQESQLSCFNSKVVDDTILFLKPKLEYLCKARRVLRCFELAVRLRINFDKSCVVRVGKNRNRGDLWATTFECKKAVLPVTYLELPLGANSRLKIFWNPLVNRIEKRLALWKIKFLNKWGRLVLIKSILSSIPSYFLSIFKVPIRVANSYEKLQRSFFGGYGIEKRKFTPFIGLLYATNKNLGISNGSAFVKALASLFEENSITNRIINEGLMVVIGNGSMADF</sequence>
<dbReference type="InterPro" id="IPR036691">
    <property type="entry name" value="Endo/exonu/phosph_ase_sf"/>
</dbReference>
<dbReference type="EMBL" id="JANJYI010000006">
    <property type="protein sequence ID" value="KAK2645148.1"/>
    <property type="molecule type" value="Genomic_DNA"/>
</dbReference>
<reference evidence="1" key="1">
    <citation type="journal article" date="2023" name="Plant J.">
        <title>Genome sequences and population genomics provide insights into the demographic history, inbreeding, and mutation load of two 'living fossil' tree species of Dipteronia.</title>
        <authorList>
            <person name="Feng Y."/>
            <person name="Comes H.P."/>
            <person name="Chen J."/>
            <person name="Zhu S."/>
            <person name="Lu R."/>
            <person name="Zhang X."/>
            <person name="Li P."/>
            <person name="Qiu J."/>
            <person name="Olsen K.M."/>
            <person name="Qiu Y."/>
        </authorList>
    </citation>
    <scope>NUCLEOTIDE SEQUENCE</scope>
    <source>
        <strain evidence="1">KIB01</strain>
    </source>
</reference>
<comment type="caution">
    <text evidence="1">The sequence shown here is derived from an EMBL/GenBank/DDBJ whole genome shotgun (WGS) entry which is preliminary data.</text>
</comment>
<evidence type="ECO:0000313" key="1">
    <source>
        <dbReference type="EMBL" id="KAK2645148.1"/>
    </source>
</evidence>